<dbReference type="RefSeq" id="NP_982778.1">
    <property type="nucleotide sequence ID" value="NM_208131.1"/>
</dbReference>
<dbReference type="AlphaFoldDB" id="Q75E39"/>
<accession>Q75E39</accession>
<keyword evidence="2" id="KW-1185">Reference proteome</keyword>
<evidence type="ECO:0000313" key="2">
    <source>
        <dbReference type="Proteomes" id="UP000000591"/>
    </source>
</evidence>
<dbReference type="EMBL" id="AE016815">
    <property type="protein sequence ID" value="AAS50602.1"/>
    <property type="molecule type" value="Genomic_DNA"/>
</dbReference>
<sequence length="86" mass="10090">MAHIPPIFEEWLFRKLLYSRGFQSFVRTVYCKINGIKPRAPQSIVNSGLPFHPTRGQKFRAFRVLFWDEVKVVFGATRTFKKSGKQ</sequence>
<dbReference type="KEGG" id="ago:AGOS_ABL169W"/>
<dbReference type="FunCoup" id="Q75E39">
    <property type="interactions" value="18"/>
</dbReference>
<organism evidence="1 2">
    <name type="scientific">Eremothecium gossypii (strain ATCC 10895 / CBS 109.51 / FGSC 9923 / NRRL Y-1056)</name>
    <name type="common">Yeast</name>
    <name type="synonym">Ashbya gossypii</name>
    <dbReference type="NCBI Taxonomy" id="284811"/>
    <lineage>
        <taxon>Eukaryota</taxon>
        <taxon>Fungi</taxon>
        <taxon>Dikarya</taxon>
        <taxon>Ascomycota</taxon>
        <taxon>Saccharomycotina</taxon>
        <taxon>Saccharomycetes</taxon>
        <taxon>Saccharomycetales</taxon>
        <taxon>Saccharomycetaceae</taxon>
        <taxon>Eremothecium</taxon>
    </lineage>
</organism>
<dbReference type="eggNOG" id="ENOG502S73A">
    <property type="taxonomic scope" value="Eukaryota"/>
</dbReference>
<evidence type="ECO:0000313" key="1">
    <source>
        <dbReference type="EMBL" id="AAS50602.1"/>
    </source>
</evidence>
<protein>
    <submittedName>
        <fullName evidence="1">ABL169Wp</fullName>
    </submittedName>
</protein>
<dbReference type="Pfam" id="PF10906">
    <property type="entry name" value="Mrx7"/>
    <property type="match status" value="1"/>
</dbReference>
<gene>
    <name evidence="1" type="ORF">AGOS_ABL169W</name>
</gene>
<reference evidence="2" key="2">
    <citation type="journal article" date="2013" name="G3 (Bethesda)">
        <title>Genomes of Ashbya fungi isolated from insects reveal four mating-type loci, numerous translocations, lack of transposons, and distinct gene duplications.</title>
        <authorList>
            <person name="Dietrich F.S."/>
            <person name="Voegeli S."/>
            <person name="Kuo S."/>
            <person name="Philippsen P."/>
        </authorList>
    </citation>
    <scope>GENOME REANNOTATION</scope>
    <source>
        <strain evidence="2">ATCC 10895 / CBS 109.51 / FGSC 9923 / NRRL Y-1056</strain>
    </source>
</reference>
<dbReference type="HOGENOM" id="CLU_177980_0_0_1"/>
<name>Q75E39_EREGS</name>
<dbReference type="InParanoid" id="Q75E39"/>
<dbReference type="GeneID" id="4618858"/>
<dbReference type="InterPro" id="IPR020301">
    <property type="entry name" value="Mrx7"/>
</dbReference>
<dbReference type="OMA" id="RILFWDE"/>
<reference evidence="1 2" key="1">
    <citation type="journal article" date="2004" name="Science">
        <title>The Ashbya gossypii genome as a tool for mapping the ancient Saccharomyces cerevisiae genome.</title>
        <authorList>
            <person name="Dietrich F.S."/>
            <person name="Voegeli S."/>
            <person name="Brachat S."/>
            <person name="Lerch A."/>
            <person name="Gates K."/>
            <person name="Steiner S."/>
            <person name="Mohr C."/>
            <person name="Pohlmann R."/>
            <person name="Luedi P."/>
            <person name="Choi S."/>
            <person name="Wing R.A."/>
            <person name="Flavier A."/>
            <person name="Gaffney T.D."/>
            <person name="Philippsen P."/>
        </authorList>
    </citation>
    <scope>NUCLEOTIDE SEQUENCE [LARGE SCALE GENOMIC DNA]</scope>
    <source>
        <strain evidence="2">ATCC 10895 / CBS 109.51 / FGSC 9923 / NRRL Y-1056</strain>
    </source>
</reference>
<dbReference type="OrthoDB" id="4138121at2759"/>
<dbReference type="Proteomes" id="UP000000591">
    <property type="component" value="Chromosome II"/>
</dbReference>
<proteinExistence type="predicted"/>